<evidence type="ECO:0000256" key="2">
    <source>
        <dbReference type="SAM" id="MobiDB-lite"/>
    </source>
</evidence>
<accession>A0ABW4AUZ1</accession>
<name>A0ABW4AUZ1_9ACTN</name>
<protein>
    <submittedName>
        <fullName evidence="4">Alpha/beta hydrolase fold domain-containing protein</fullName>
    </submittedName>
</protein>
<dbReference type="GO" id="GO:0016787">
    <property type="term" value="F:hydrolase activity"/>
    <property type="evidence" value="ECO:0007669"/>
    <property type="project" value="UniProtKB-KW"/>
</dbReference>
<dbReference type="Pfam" id="PF07859">
    <property type="entry name" value="Abhydrolase_3"/>
    <property type="match status" value="2"/>
</dbReference>
<evidence type="ECO:0000313" key="5">
    <source>
        <dbReference type="Proteomes" id="UP001597183"/>
    </source>
</evidence>
<keyword evidence="5" id="KW-1185">Reference proteome</keyword>
<sequence>MTSWQMTVVAAFTRLAYQRKFTTAEAGLRTLARPKGPSKPPSAILKRYAVSTTRDHGFDLHRIRPSGPDTGVTVIYLHGGAYTSEIVSQHWSLIAHIAARTGHEVAVPIYGLAPTHNGLQALTFVTAVIAAETARGRRCYLAGDSAGGGLALLAAQAMAADPTPPPGPPGSEGRFALGAGSAPDRPTPAAGETGSVAGGFVTAAGESGAVAGGFGSAAGEAGSVAGGFVSAAGEAGAVVGGLAAAAGSIGGVVGVTAIAPWLDLSISNPEVDEVEPHDPWLRRPGLRPLATAWAGEIPLQDPRLSPLFGDLTRLPPLQILVGTRDITLPDCRLLRDRLPSTVPLTYHEEPGAVHVYPLLPVPEARPGRQAIIDHIMATTGAARPSDGSANVAP</sequence>
<dbReference type="PANTHER" id="PTHR48081:SF8">
    <property type="entry name" value="ALPHA_BETA HYDROLASE FOLD-3 DOMAIN-CONTAINING PROTEIN-RELATED"/>
    <property type="match status" value="1"/>
</dbReference>
<feature type="domain" description="Alpha/beta hydrolase fold-3" evidence="3">
    <location>
        <begin position="221"/>
        <end position="356"/>
    </location>
</feature>
<dbReference type="InterPro" id="IPR050300">
    <property type="entry name" value="GDXG_lipolytic_enzyme"/>
</dbReference>
<dbReference type="Proteomes" id="UP001597183">
    <property type="component" value="Unassembled WGS sequence"/>
</dbReference>
<dbReference type="InterPro" id="IPR029058">
    <property type="entry name" value="AB_hydrolase_fold"/>
</dbReference>
<feature type="region of interest" description="Disordered" evidence="2">
    <location>
        <begin position="159"/>
        <end position="193"/>
    </location>
</feature>
<evidence type="ECO:0000259" key="3">
    <source>
        <dbReference type="Pfam" id="PF07859"/>
    </source>
</evidence>
<evidence type="ECO:0000256" key="1">
    <source>
        <dbReference type="ARBA" id="ARBA00022801"/>
    </source>
</evidence>
<dbReference type="EMBL" id="JBHTMK010000079">
    <property type="protein sequence ID" value="MFD1374013.1"/>
    <property type="molecule type" value="Genomic_DNA"/>
</dbReference>
<dbReference type="SUPFAM" id="SSF53474">
    <property type="entry name" value="alpha/beta-Hydrolases"/>
    <property type="match status" value="1"/>
</dbReference>
<organism evidence="4 5">
    <name type="scientific">Actinoplanes sichuanensis</name>
    <dbReference type="NCBI Taxonomy" id="512349"/>
    <lineage>
        <taxon>Bacteria</taxon>
        <taxon>Bacillati</taxon>
        <taxon>Actinomycetota</taxon>
        <taxon>Actinomycetes</taxon>
        <taxon>Micromonosporales</taxon>
        <taxon>Micromonosporaceae</taxon>
        <taxon>Actinoplanes</taxon>
    </lineage>
</organism>
<keyword evidence="1 4" id="KW-0378">Hydrolase</keyword>
<dbReference type="PANTHER" id="PTHR48081">
    <property type="entry name" value="AB HYDROLASE SUPERFAMILY PROTEIN C4A8.06C"/>
    <property type="match status" value="1"/>
</dbReference>
<gene>
    <name evidence="4" type="ORF">ACFQ5G_52535</name>
</gene>
<comment type="caution">
    <text evidence="4">The sequence shown here is derived from an EMBL/GenBank/DDBJ whole genome shotgun (WGS) entry which is preliminary data.</text>
</comment>
<reference evidence="5" key="1">
    <citation type="journal article" date="2019" name="Int. J. Syst. Evol. Microbiol.">
        <title>The Global Catalogue of Microorganisms (GCM) 10K type strain sequencing project: providing services to taxonomists for standard genome sequencing and annotation.</title>
        <authorList>
            <consortium name="The Broad Institute Genomics Platform"/>
            <consortium name="The Broad Institute Genome Sequencing Center for Infectious Disease"/>
            <person name="Wu L."/>
            <person name="Ma J."/>
        </authorList>
    </citation>
    <scope>NUCLEOTIDE SEQUENCE [LARGE SCALE GENOMIC DNA]</scope>
    <source>
        <strain evidence="5">CCM 7526</strain>
    </source>
</reference>
<proteinExistence type="predicted"/>
<dbReference type="Gene3D" id="3.40.50.1820">
    <property type="entry name" value="alpha/beta hydrolase"/>
    <property type="match status" value="2"/>
</dbReference>
<dbReference type="RefSeq" id="WP_317794381.1">
    <property type="nucleotide sequence ID" value="NZ_AP028461.1"/>
</dbReference>
<feature type="domain" description="Alpha/beta hydrolase fold-3" evidence="3">
    <location>
        <begin position="74"/>
        <end position="164"/>
    </location>
</feature>
<dbReference type="InterPro" id="IPR013094">
    <property type="entry name" value="AB_hydrolase_3"/>
</dbReference>
<evidence type="ECO:0000313" key="4">
    <source>
        <dbReference type="EMBL" id="MFD1374013.1"/>
    </source>
</evidence>